<sequence length="538" mass="61503">MFEIRHSDLAGRIGRLRTKHGIVETPAFIPVVHPVRQEVSIDELKKMGFDMLITNAYITLKEYGEDARDVHDILNFQKPIMTDSGGYQVLVYGSVDVDHQTMARFQARIGSDVAVPLDKPTGFGLPRSKAERYVELTLKAAEDTIRMSKEEGRDEGDDAGTIWAAPVQGGEHLDLVEYSSRRLLEMGYEFFALGSPTELMEAYEFYTLARMILAARRVIPLSKPMHLFGAGHPLTIPLAVALGCDTFDSASYILYAKDGRYILPNGTVNIDELEYLPCICPICSSIGVKELRDMSRDERIVKIALHNLYTIKREVDNVKQAIVEGRLWEYVIQRSLSHPKLVEANNTLVESAEYLEQCTPIFKDRALFLSLPIDQYRPELTRFRRLICSNIRSDKSTLVLLIEPEEHPFYTSSKYKMIKDAINAIHDNDHINNNNKIGDDVQIAYYSPFLGVVPEEVSDVYPASHMVSVRSVKYYEFPTMIDSIIHFIRSNRFKRVLIEVDERSIQFMRSINDKLQEVEIGYCLNIEDIIAFIRSKQW</sequence>
<evidence type="ECO:0000256" key="1">
    <source>
        <dbReference type="ARBA" id="ARBA00022676"/>
    </source>
</evidence>
<evidence type="ECO:0000256" key="4">
    <source>
        <dbReference type="ARBA" id="ARBA00022723"/>
    </source>
</evidence>
<keyword evidence="2 6" id="KW-0808">Transferase</keyword>
<dbReference type="HAMAP" id="MF_01634">
    <property type="entry name" value="TgtA_arch"/>
    <property type="match status" value="1"/>
</dbReference>
<evidence type="ECO:0000259" key="7">
    <source>
        <dbReference type="Pfam" id="PF01702"/>
    </source>
</evidence>
<dbReference type="NCBIfam" id="TIGR00449">
    <property type="entry name" value="tgt_general"/>
    <property type="match status" value="1"/>
</dbReference>
<evidence type="ECO:0000256" key="3">
    <source>
        <dbReference type="ARBA" id="ARBA00022694"/>
    </source>
</evidence>
<keyword evidence="5 6" id="KW-0862">Zinc</keyword>
<comment type="caution">
    <text evidence="6">Lacks conserved residue(s) required for the propagation of feature annotation.</text>
</comment>
<dbReference type="Gene3D" id="3.40.50.10630">
    <property type="entry name" value="Uracil-DNA glycosylase-like"/>
    <property type="match status" value="1"/>
</dbReference>
<feature type="binding site" evidence="6">
    <location>
        <position position="118"/>
    </location>
    <ligand>
        <name>substrate</name>
    </ligand>
</feature>
<proteinExistence type="inferred from homology"/>
<dbReference type="GO" id="GO:0008270">
    <property type="term" value="F:zinc ion binding"/>
    <property type="evidence" value="ECO:0007669"/>
    <property type="project" value="UniProtKB-UniRule"/>
</dbReference>
<dbReference type="GO" id="GO:0005737">
    <property type="term" value="C:cytoplasm"/>
    <property type="evidence" value="ECO:0007669"/>
    <property type="project" value="TreeGrafter"/>
</dbReference>
<evidence type="ECO:0000313" key="9">
    <source>
        <dbReference type="Proteomes" id="UP000236248"/>
    </source>
</evidence>
<dbReference type="AlphaFoldDB" id="A0A2K5AQG0"/>
<comment type="cofactor">
    <cofactor evidence="6">
        <name>Zn(2+)</name>
        <dbReference type="ChEBI" id="CHEBI:29105"/>
    </cofactor>
    <text evidence="6">Binds 1 zinc ion per subunit.</text>
</comment>
<dbReference type="RefSeq" id="WP_103287328.1">
    <property type="nucleotide sequence ID" value="NZ_LT981265.1"/>
</dbReference>
<dbReference type="Proteomes" id="UP000236248">
    <property type="component" value="Chromosome NCAV"/>
</dbReference>
<feature type="binding site" evidence="6">
    <location>
        <position position="278"/>
    </location>
    <ligand>
        <name>Zn(2+)</name>
        <dbReference type="ChEBI" id="CHEBI:29105"/>
    </ligand>
</feature>
<keyword evidence="1 6" id="KW-0328">Glycosyltransferase</keyword>
<organism evidence="8 9">
    <name type="scientific">Candidatus Nitrosocaldus cavascurensis</name>
    <dbReference type="NCBI Taxonomy" id="2058097"/>
    <lineage>
        <taxon>Archaea</taxon>
        <taxon>Nitrososphaerota</taxon>
        <taxon>Nitrososphaeria</taxon>
        <taxon>Candidatus Nitrosocaldales</taxon>
        <taxon>Candidatus Nitrosocaldaceae</taxon>
        <taxon>Candidatus Nitrosocaldus</taxon>
    </lineage>
</organism>
<feature type="binding site" evidence="6">
    <location>
        <position position="280"/>
    </location>
    <ligand>
        <name>Zn(2+)</name>
        <dbReference type="ChEBI" id="CHEBI:29105"/>
    </ligand>
</feature>
<comment type="similarity">
    <text evidence="6">Belongs to the archaeosine tRNA-ribosyltransferase family.</text>
</comment>
<dbReference type="InterPro" id="IPR050076">
    <property type="entry name" value="ArchSynthase1/Queuine_TRR"/>
</dbReference>
<dbReference type="EMBL" id="LT981265">
    <property type="protein sequence ID" value="SPC33892.1"/>
    <property type="molecule type" value="Genomic_DNA"/>
</dbReference>
<dbReference type="KEGG" id="ncv:NCAV_0711"/>
<reference evidence="9" key="1">
    <citation type="submission" date="2018-01" db="EMBL/GenBank/DDBJ databases">
        <authorList>
            <person name="Kerou L M."/>
        </authorList>
    </citation>
    <scope>NUCLEOTIDE SEQUENCE [LARGE SCALE GENOMIC DNA]</scope>
    <source>
        <strain evidence="9">SCU2</strain>
    </source>
</reference>
<dbReference type="GeneID" id="41594775"/>
<comment type="catalytic activity">
    <reaction evidence="6">
        <text>guanosine(15) in tRNA + 7-cyano-7-carbaguanine = 7-cyano-7-carbaguanosine(15) in tRNA + guanine</text>
        <dbReference type="Rhea" id="RHEA:43164"/>
        <dbReference type="Rhea" id="RHEA-COMP:10371"/>
        <dbReference type="Rhea" id="RHEA-COMP:10372"/>
        <dbReference type="ChEBI" id="CHEBI:16235"/>
        <dbReference type="ChEBI" id="CHEBI:45075"/>
        <dbReference type="ChEBI" id="CHEBI:74269"/>
        <dbReference type="ChEBI" id="CHEBI:82850"/>
        <dbReference type="EC" id="2.4.2.48"/>
    </reaction>
</comment>
<evidence type="ECO:0000256" key="2">
    <source>
        <dbReference type="ARBA" id="ARBA00022679"/>
    </source>
</evidence>
<keyword evidence="4 6" id="KW-0479">Metal-binding</keyword>
<dbReference type="EC" id="2.4.2.48" evidence="6"/>
<dbReference type="PANTHER" id="PTHR46499">
    <property type="entry name" value="QUEUINE TRNA-RIBOSYLTRANSFERASE"/>
    <property type="match status" value="1"/>
</dbReference>
<dbReference type="UniPathway" id="UPA00393"/>
<feature type="binding site" evidence="6">
    <location>
        <position position="283"/>
    </location>
    <ligand>
        <name>Zn(2+)</name>
        <dbReference type="ChEBI" id="CHEBI:29105"/>
    </ligand>
</feature>
<dbReference type="GO" id="GO:0002099">
    <property type="term" value="P:tRNA wobble guanine modification"/>
    <property type="evidence" value="ECO:0007669"/>
    <property type="project" value="TreeGrafter"/>
</dbReference>
<dbReference type="NCBIfam" id="TIGR00432">
    <property type="entry name" value="arcsn_tRNA_tgt"/>
    <property type="match status" value="1"/>
</dbReference>
<dbReference type="Gene3D" id="3.20.20.105">
    <property type="entry name" value="Queuine tRNA-ribosyltransferase-like"/>
    <property type="match status" value="1"/>
</dbReference>
<dbReference type="Pfam" id="PF01702">
    <property type="entry name" value="TGT"/>
    <property type="match status" value="1"/>
</dbReference>
<dbReference type="PANTHER" id="PTHR46499:SF1">
    <property type="entry name" value="QUEUINE TRNA-RIBOSYLTRANSFERASE"/>
    <property type="match status" value="1"/>
</dbReference>
<accession>A0A2K5AQG0</accession>
<keyword evidence="3 6" id="KW-0819">tRNA processing</keyword>
<feature type="active site" description="Nucleophile" evidence="6">
    <location>
        <position position="83"/>
    </location>
</feature>
<protein>
    <recommendedName>
        <fullName evidence="6">tRNA-guanine(15) transglycosylase</fullName>
        <ecNumber evidence="6">2.4.2.48</ecNumber>
    </recommendedName>
    <alternativeName>
        <fullName evidence="6">7-cyano-7-deazaguanine tRNA-ribosyltransferase</fullName>
    </alternativeName>
    <alternativeName>
        <fullName evidence="6">Archaeal tRNA-guanine transglycosylase</fullName>
    </alternativeName>
</protein>
<keyword evidence="9" id="KW-1185">Reference proteome</keyword>
<name>A0A2K5AQG0_9ARCH</name>
<gene>
    <name evidence="6 8" type="primary">tgtA</name>
    <name evidence="8" type="ORF">NCAV_0711</name>
</gene>
<dbReference type="SUPFAM" id="SSF51713">
    <property type="entry name" value="tRNA-guanine transglycosylase"/>
    <property type="match status" value="1"/>
</dbReference>
<dbReference type="SUPFAM" id="SSF88802">
    <property type="entry name" value="Pre-PUA domain"/>
    <property type="match status" value="1"/>
</dbReference>
<comment type="function">
    <text evidence="6">Exchanges the guanine residue with 7-cyano-7-deazaguanine (preQ0) at position 15 in the dihydrouridine loop (D-loop) of archaeal tRNAs.</text>
</comment>
<dbReference type="InterPro" id="IPR036511">
    <property type="entry name" value="TGT-like_sf"/>
</dbReference>
<dbReference type="GO" id="GO:0016763">
    <property type="term" value="F:pentosyltransferase activity"/>
    <property type="evidence" value="ECO:0007669"/>
    <property type="project" value="UniProtKB-UniRule"/>
</dbReference>
<dbReference type="InterPro" id="IPR004804">
    <property type="entry name" value="TgtA"/>
</dbReference>
<feature type="domain" description="tRNA-guanine(15) transglycosylase-like" evidence="7">
    <location>
        <begin position="11"/>
        <end position="339"/>
    </location>
</feature>
<evidence type="ECO:0000313" key="8">
    <source>
        <dbReference type="EMBL" id="SPC33892.1"/>
    </source>
</evidence>
<evidence type="ECO:0000256" key="6">
    <source>
        <dbReference type="HAMAP-Rule" id="MF_01634"/>
    </source>
</evidence>
<comment type="pathway">
    <text evidence="6">tRNA modification; archaeosine-tRNA biosynthesis.</text>
</comment>
<evidence type="ECO:0000256" key="5">
    <source>
        <dbReference type="ARBA" id="ARBA00022833"/>
    </source>
</evidence>
<dbReference type="InterPro" id="IPR002616">
    <property type="entry name" value="tRNA_ribo_trans-like"/>
</dbReference>